<feature type="domain" description="HPr" evidence="4">
    <location>
        <begin position="1"/>
        <end position="89"/>
    </location>
</feature>
<dbReference type="InterPro" id="IPR054908">
    <property type="entry name" value="PTS-HPr"/>
</dbReference>
<accession>M0C7V8</accession>
<name>M0C7V8_9EURY</name>
<evidence type="ECO:0000313" key="5">
    <source>
        <dbReference type="EMBL" id="ELZ18427.1"/>
    </source>
</evidence>
<dbReference type="GO" id="GO:0016740">
    <property type="term" value="F:transferase activity"/>
    <property type="evidence" value="ECO:0007669"/>
    <property type="project" value="UniProtKB-KW"/>
</dbReference>
<comment type="caution">
    <text evidence="5">The sequence shown here is derived from an EMBL/GenBank/DDBJ whole genome shotgun (WGS) entry which is preliminary data.</text>
</comment>
<dbReference type="AlphaFoldDB" id="M0C7V8"/>
<dbReference type="Pfam" id="PF00381">
    <property type="entry name" value="PTS-HPr"/>
    <property type="match status" value="1"/>
</dbReference>
<proteinExistence type="predicted"/>
<dbReference type="InterPro" id="IPR001020">
    <property type="entry name" value="PTS_HPr_His_P_site"/>
</dbReference>
<organism evidence="5 6">
    <name type="scientific">Haloterrigena salina JCM 13891</name>
    <dbReference type="NCBI Taxonomy" id="1227488"/>
    <lineage>
        <taxon>Archaea</taxon>
        <taxon>Methanobacteriati</taxon>
        <taxon>Methanobacteriota</taxon>
        <taxon>Stenosarchaea group</taxon>
        <taxon>Halobacteria</taxon>
        <taxon>Halobacteriales</taxon>
        <taxon>Natrialbaceae</taxon>
        <taxon>Haloterrigena</taxon>
    </lineage>
</organism>
<dbReference type="STRING" id="1227488.C477_10178"/>
<dbReference type="GO" id="GO:0009401">
    <property type="term" value="P:phosphoenolpyruvate-dependent sugar phosphotransferase system"/>
    <property type="evidence" value="ECO:0007669"/>
    <property type="project" value="UniProtKB-KW"/>
</dbReference>
<dbReference type="CDD" id="cd00367">
    <property type="entry name" value="PTS-HPr_like"/>
    <property type="match status" value="1"/>
</dbReference>
<dbReference type="PROSITE" id="PS00369">
    <property type="entry name" value="PTS_HPR_HIS"/>
    <property type="match status" value="1"/>
</dbReference>
<keyword evidence="6" id="KW-1185">Reference proteome</keyword>
<protein>
    <submittedName>
        <fullName evidence="5">Phosphotransferase system, phosphocarrier protein HPr</fullName>
    </submittedName>
</protein>
<sequence>MERTVTVVPEDGLHARPAAKFVETANEFDADVRVAPVDGDDPVDAASMLAVTSLGVASGEDVRLIAEGDDAEAALDDLEELLTTPETESAAESSSGT</sequence>
<dbReference type="Proteomes" id="UP000011657">
    <property type="component" value="Unassembled WGS sequence"/>
</dbReference>
<evidence type="ECO:0000313" key="6">
    <source>
        <dbReference type="Proteomes" id="UP000011657"/>
    </source>
</evidence>
<dbReference type="eggNOG" id="arCOG04543">
    <property type="taxonomic scope" value="Archaea"/>
</dbReference>
<dbReference type="NCBIfam" id="TIGR01003">
    <property type="entry name" value="PTS_HPr_family"/>
    <property type="match status" value="1"/>
</dbReference>
<evidence type="ECO:0000256" key="1">
    <source>
        <dbReference type="ARBA" id="ARBA00004496"/>
    </source>
</evidence>
<reference evidence="5 6" key="1">
    <citation type="journal article" date="2014" name="PLoS Genet.">
        <title>Phylogenetically driven sequencing of extremely halophilic archaea reveals strategies for static and dynamic osmo-response.</title>
        <authorList>
            <person name="Becker E.A."/>
            <person name="Seitzer P.M."/>
            <person name="Tritt A."/>
            <person name="Larsen D."/>
            <person name="Krusor M."/>
            <person name="Yao A.I."/>
            <person name="Wu D."/>
            <person name="Madern D."/>
            <person name="Eisen J.A."/>
            <person name="Darling A.E."/>
            <person name="Facciotti M.T."/>
        </authorList>
    </citation>
    <scope>NUCLEOTIDE SEQUENCE [LARGE SCALE GENOMIC DNA]</scope>
    <source>
        <strain evidence="5 6">JCM 13891</strain>
    </source>
</reference>
<keyword evidence="2" id="KW-0963">Cytoplasm</keyword>
<evidence type="ECO:0000256" key="3">
    <source>
        <dbReference type="ARBA" id="ARBA00022683"/>
    </source>
</evidence>
<dbReference type="PRINTS" id="PR00107">
    <property type="entry name" value="PHOSPHOCPHPR"/>
</dbReference>
<keyword evidence="5" id="KW-0808">Transferase</keyword>
<dbReference type="InterPro" id="IPR000032">
    <property type="entry name" value="HPr-like"/>
</dbReference>
<gene>
    <name evidence="5" type="ORF">C477_10178</name>
</gene>
<evidence type="ECO:0000259" key="4">
    <source>
        <dbReference type="PROSITE" id="PS51350"/>
    </source>
</evidence>
<dbReference type="PROSITE" id="PS51350">
    <property type="entry name" value="PTS_HPR_DOM"/>
    <property type="match status" value="1"/>
</dbReference>
<dbReference type="PATRIC" id="fig|1227488.3.peg.2008"/>
<dbReference type="SUPFAM" id="SSF55594">
    <property type="entry name" value="HPr-like"/>
    <property type="match status" value="1"/>
</dbReference>
<dbReference type="GO" id="GO:0005737">
    <property type="term" value="C:cytoplasm"/>
    <property type="evidence" value="ECO:0007669"/>
    <property type="project" value="UniProtKB-SubCell"/>
</dbReference>
<evidence type="ECO:0000256" key="2">
    <source>
        <dbReference type="ARBA" id="ARBA00022490"/>
    </source>
</evidence>
<dbReference type="PANTHER" id="PTHR33705:SF2">
    <property type="entry name" value="PHOSPHOCARRIER PROTEIN NPR"/>
    <property type="match status" value="1"/>
</dbReference>
<dbReference type="EMBL" id="AOIS01000036">
    <property type="protein sequence ID" value="ELZ18427.1"/>
    <property type="molecule type" value="Genomic_DNA"/>
</dbReference>
<dbReference type="InterPro" id="IPR050399">
    <property type="entry name" value="HPr"/>
</dbReference>
<dbReference type="RefSeq" id="WP_008894338.1">
    <property type="nucleotide sequence ID" value="NZ_AOIS01000036.1"/>
</dbReference>
<dbReference type="Gene3D" id="3.30.1340.10">
    <property type="entry name" value="HPr-like"/>
    <property type="match status" value="1"/>
</dbReference>
<keyword evidence="3" id="KW-0598">Phosphotransferase system</keyword>
<dbReference type="InterPro" id="IPR035895">
    <property type="entry name" value="HPr-like_sf"/>
</dbReference>
<dbReference type="PANTHER" id="PTHR33705">
    <property type="entry name" value="PHOSPHOCARRIER PROTEIN HPR"/>
    <property type="match status" value="1"/>
</dbReference>
<dbReference type="NCBIfam" id="NF041319">
    <property type="entry name" value="PTS-HPr_Halo"/>
    <property type="match status" value="1"/>
</dbReference>
<comment type="subcellular location">
    <subcellularLocation>
        <location evidence="1">Cytoplasm</location>
    </subcellularLocation>
</comment>